<organism evidence="2 3">
    <name type="scientific">Hesseltinella vesiculosa</name>
    <dbReference type="NCBI Taxonomy" id="101127"/>
    <lineage>
        <taxon>Eukaryota</taxon>
        <taxon>Fungi</taxon>
        <taxon>Fungi incertae sedis</taxon>
        <taxon>Mucoromycota</taxon>
        <taxon>Mucoromycotina</taxon>
        <taxon>Mucoromycetes</taxon>
        <taxon>Mucorales</taxon>
        <taxon>Cunninghamellaceae</taxon>
        <taxon>Hesseltinella</taxon>
    </lineage>
</organism>
<gene>
    <name evidence="2" type="ORF">DM01DRAFT_1379463</name>
</gene>
<dbReference type="OrthoDB" id="3357341at2759"/>
<dbReference type="Proteomes" id="UP000242146">
    <property type="component" value="Unassembled WGS sequence"/>
</dbReference>
<sequence length="373" mass="42882">MLSVEDSVKHLTLSRHPKNRSLVDIKNKRTNELCYIKIRHRLANFYALSVVDPTTFEVQAETQVKGASARVKPITLQGYKEAVLLKDSSMFGMEWSFEWEKQRFKWVRESLMRPGMECRAVYGKGNDVCIAQYLPRGVKNEYFGLLSLLEYNMDRCNVQDDHGLELVLVTTLMTILDKADDTRWRKEVQHGGAFLEINEVPGMHPPTEETTDKKQQQRKEKNERDIEQRLQWMLEKDVRRSQKQLRKQTVVHSQQTSPSGSPLATPLGSPTASTHDLSRLSQHHQQLEYLSHMLSTMKHSADATATLPSSFVQPSAQPTLKSLWDDHQLVYHDEGPFSARPPSNRRLSSTDFVTGNNRYSVPVPPRSHCFPQR</sequence>
<dbReference type="AlphaFoldDB" id="A0A1X2GXW5"/>
<feature type="region of interest" description="Disordered" evidence="1">
    <location>
        <begin position="335"/>
        <end position="373"/>
    </location>
</feature>
<feature type="compositionally biased region" description="Polar residues" evidence="1">
    <location>
        <begin position="345"/>
        <end position="359"/>
    </location>
</feature>
<protein>
    <submittedName>
        <fullName evidence="2">Uncharacterized protein</fullName>
    </submittedName>
</protein>
<reference evidence="2 3" key="1">
    <citation type="submission" date="2016-07" db="EMBL/GenBank/DDBJ databases">
        <title>Pervasive Adenine N6-methylation of Active Genes in Fungi.</title>
        <authorList>
            <consortium name="DOE Joint Genome Institute"/>
            <person name="Mondo S.J."/>
            <person name="Dannebaum R.O."/>
            <person name="Kuo R.C."/>
            <person name="Labutti K."/>
            <person name="Haridas S."/>
            <person name="Kuo A."/>
            <person name="Salamov A."/>
            <person name="Ahrendt S.R."/>
            <person name="Lipzen A."/>
            <person name="Sullivan W."/>
            <person name="Andreopoulos W.B."/>
            <person name="Clum A."/>
            <person name="Lindquist E."/>
            <person name="Daum C."/>
            <person name="Ramamoorthy G.K."/>
            <person name="Gryganskyi A."/>
            <person name="Culley D."/>
            <person name="Magnuson J.K."/>
            <person name="James T.Y."/>
            <person name="O'Malley M.A."/>
            <person name="Stajich J.E."/>
            <person name="Spatafora J.W."/>
            <person name="Visel A."/>
            <person name="Grigoriev I.V."/>
        </authorList>
    </citation>
    <scope>NUCLEOTIDE SEQUENCE [LARGE SCALE GENOMIC DNA]</scope>
    <source>
        <strain evidence="2 3">NRRL 3301</strain>
    </source>
</reference>
<feature type="region of interest" description="Disordered" evidence="1">
    <location>
        <begin position="197"/>
        <end position="224"/>
    </location>
</feature>
<feature type="compositionally biased region" description="Basic and acidic residues" evidence="1">
    <location>
        <begin position="206"/>
        <end position="224"/>
    </location>
</feature>
<dbReference type="STRING" id="101127.A0A1X2GXW5"/>
<accession>A0A1X2GXW5</accession>
<evidence type="ECO:0000256" key="1">
    <source>
        <dbReference type="SAM" id="MobiDB-lite"/>
    </source>
</evidence>
<comment type="caution">
    <text evidence="2">The sequence shown here is derived from an EMBL/GenBank/DDBJ whole genome shotgun (WGS) entry which is preliminary data.</text>
</comment>
<feature type="compositionally biased region" description="Polar residues" evidence="1">
    <location>
        <begin position="250"/>
        <end position="275"/>
    </location>
</feature>
<name>A0A1X2GXW5_9FUNG</name>
<dbReference type="EMBL" id="MCGT01000001">
    <property type="protein sequence ID" value="ORX62852.1"/>
    <property type="molecule type" value="Genomic_DNA"/>
</dbReference>
<evidence type="ECO:0000313" key="2">
    <source>
        <dbReference type="EMBL" id="ORX62852.1"/>
    </source>
</evidence>
<feature type="region of interest" description="Disordered" evidence="1">
    <location>
        <begin position="239"/>
        <end position="275"/>
    </location>
</feature>
<keyword evidence="3" id="KW-1185">Reference proteome</keyword>
<evidence type="ECO:0000313" key="3">
    <source>
        <dbReference type="Proteomes" id="UP000242146"/>
    </source>
</evidence>
<proteinExistence type="predicted"/>